<dbReference type="InterPro" id="IPR036390">
    <property type="entry name" value="WH_DNA-bd_sf"/>
</dbReference>
<sequence>MPREEPYLAVADVLRERIFSGEWEIGERLPSRARLAVEYEVGRNVMQRGSSQLRV</sequence>
<dbReference type="SUPFAM" id="SSF46785">
    <property type="entry name" value="Winged helix' DNA-binding domain"/>
    <property type="match status" value="1"/>
</dbReference>
<dbReference type="InterPro" id="IPR000524">
    <property type="entry name" value="Tscrpt_reg_HTH_GntR"/>
</dbReference>
<evidence type="ECO:0000256" key="3">
    <source>
        <dbReference type="ARBA" id="ARBA00023163"/>
    </source>
</evidence>
<evidence type="ECO:0000256" key="1">
    <source>
        <dbReference type="ARBA" id="ARBA00023015"/>
    </source>
</evidence>
<dbReference type="InterPro" id="IPR036388">
    <property type="entry name" value="WH-like_DNA-bd_sf"/>
</dbReference>
<gene>
    <name evidence="5" type="ORF">GCM10022295_82150</name>
</gene>
<name>A0ABP6YUK7_9ACTN</name>
<dbReference type="EMBL" id="BAABCE010000024">
    <property type="protein sequence ID" value="GAA3588160.1"/>
    <property type="molecule type" value="Genomic_DNA"/>
</dbReference>
<reference evidence="6" key="1">
    <citation type="journal article" date="2019" name="Int. J. Syst. Evol. Microbiol.">
        <title>The Global Catalogue of Microorganisms (GCM) 10K type strain sequencing project: providing services to taxonomists for standard genome sequencing and annotation.</title>
        <authorList>
            <consortium name="The Broad Institute Genomics Platform"/>
            <consortium name="The Broad Institute Genome Sequencing Center for Infectious Disease"/>
            <person name="Wu L."/>
            <person name="Ma J."/>
        </authorList>
    </citation>
    <scope>NUCLEOTIDE SEQUENCE [LARGE SCALE GENOMIC DNA]</scope>
    <source>
        <strain evidence="6">JCM 17656</strain>
    </source>
</reference>
<accession>A0ABP6YUK7</accession>
<organism evidence="5 6">
    <name type="scientific">Streptomyces osmaniensis</name>
    <dbReference type="NCBI Taxonomy" id="593134"/>
    <lineage>
        <taxon>Bacteria</taxon>
        <taxon>Bacillati</taxon>
        <taxon>Actinomycetota</taxon>
        <taxon>Actinomycetes</taxon>
        <taxon>Kitasatosporales</taxon>
        <taxon>Streptomycetaceae</taxon>
        <taxon>Streptomyces</taxon>
    </lineage>
</organism>
<dbReference type="Pfam" id="PF00392">
    <property type="entry name" value="GntR"/>
    <property type="match status" value="1"/>
</dbReference>
<dbReference type="RefSeq" id="WP_428838535.1">
    <property type="nucleotide sequence ID" value="NZ_BAABCE010000024.1"/>
</dbReference>
<evidence type="ECO:0000313" key="5">
    <source>
        <dbReference type="EMBL" id="GAA3588160.1"/>
    </source>
</evidence>
<feature type="domain" description="HTH gntR-type" evidence="4">
    <location>
        <begin position="4"/>
        <end position="55"/>
    </location>
</feature>
<protein>
    <recommendedName>
        <fullName evidence="4">HTH gntR-type domain-containing protein</fullName>
    </recommendedName>
</protein>
<dbReference type="PROSITE" id="PS50949">
    <property type="entry name" value="HTH_GNTR"/>
    <property type="match status" value="1"/>
</dbReference>
<keyword evidence="1" id="KW-0805">Transcription regulation</keyword>
<keyword evidence="2" id="KW-0238">DNA-binding</keyword>
<evidence type="ECO:0000259" key="4">
    <source>
        <dbReference type="PROSITE" id="PS50949"/>
    </source>
</evidence>
<evidence type="ECO:0000256" key="2">
    <source>
        <dbReference type="ARBA" id="ARBA00023125"/>
    </source>
</evidence>
<dbReference type="Proteomes" id="UP001500707">
    <property type="component" value="Unassembled WGS sequence"/>
</dbReference>
<comment type="caution">
    <text evidence="5">The sequence shown here is derived from an EMBL/GenBank/DDBJ whole genome shotgun (WGS) entry which is preliminary data.</text>
</comment>
<keyword evidence="6" id="KW-1185">Reference proteome</keyword>
<evidence type="ECO:0000313" key="6">
    <source>
        <dbReference type="Proteomes" id="UP001500707"/>
    </source>
</evidence>
<keyword evidence="3" id="KW-0804">Transcription</keyword>
<proteinExistence type="predicted"/>
<dbReference type="Gene3D" id="1.10.10.10">
    <property type="entry name" value="Winged helix-like DNA-binding domain superfamily/Winged helix DNA-binding domain"/>
    <property type="match status" value="1"/>
</dbReference>